<gene>
    <name evidence="2" type="ORF">IMSHALPRED_004326</name>
</gene>
<protein>
    <submittedName>
        <fullName evidence="2">Uncharacterized protein</fullName>
    </submittedName>
</protein>
<evidence type="ECO:0000313" key="2">
    <source>
        <dbReference type="EMBL" id="CAF9918509.1"/>
    </source>
</evidence>
<dbReference type="Proteomes" id="UP000664534">
    <property type="component" value="Unassembled WGS sequence"/>
</dbReference>
<reference evidence="2" key="1">
    <citation type="submission" date="2021-03" db="EMBL/GenBank/DDBJ databases">
        <authorList>
            <person name="Tagirdzhanova G."/>
        </authorList>
    </citation>
    <scope>NUCLEOTIDE SEQUENCE</scope>
</reference>
<proteinExistence type="predicted"/>
<name>A0A8H3F7L7_9LECA</name>
<evidence type="ECO:0000313" key="3">
    <source>
        <dbReference type="Proteomes" id="UP000664534"/>
    </source>
</evidence>
<organism evidence="2 3">
    <name type="scientific">Imshaugia aleurites</name>
    <dbReference type="NCBI Taxonomy" id="172621"/>
    <lineage>
        <taxon>Eukaryota</taxon>
        <taxon>Fungi</taxon>
        <taxon>Dikarya</taxon>
        <taxon>Ascomycota</taxon>
        <taxon>Pezizomycotina</taxon>
        <taxon>Lecanoromycetes</taxon>
        <taxon>OSLEUM clade</taxon>
        <taxon>Lecanoromycetidae</taxon>
        <taxon>Lecanorales</taxon>
        <taxon>Lecanorineae</taxon>
        <taxon>Parmeliaceae</taxon>
        <taxon>Imshaugia</taxon>
    </lineage>
</organism>
<evidence type="ECO:0000256" key="1">
    <source>
        <dbReference type="SAM" id="MobiDB-lite"/>
    </source>
</evidence>
<accession>A0A8H3F7L7</accession>
<feature type="region of interest" description="Disordered" evidence="1">
    <location>
        <begin position="70"/>
        <end position="89"/>
    </location>
</feature>
<feature type="compositionally biased region" description="Low complexity" evidence="1">
    <location>
        <begin position="70"/>
        <end position="81"/>
    </location>
</feature>
<dbReference type="AlphaFoldDB" id="A0A8H3F7L7"/>
<sequence length="164" mass="18222">MARAQIGLSTHTLCPLLIQVIKSSHHQQFGPGLADMGGAEYQIKQTFRSGMRVNETSAILKLMRPGAISSSTTSNIASDTTVNPTSDDEDKITMDGVHDSIEMVKHTGRMAVVSLEPRGDRYKQRLHASRKQIADLRLETSESSRELKEARMIIRSLEHKNAHQ</sequence>
<dbReference type="OrthoDB" id="10550016at2759"/>
<keyword evidence="3" id="KW-1185">Reference proteome</keyword>
<comment type="caution">
    <text evidence="2">The sequence shown here is derived from an EMBL/GenBank/DDBJ whole genome shotgun (WGS) entry which is preliminary data.</text>
</comment>
<dbReference type="EMBL" id="CAJPDT010000020">
    <property type="protein sequence ID" value="CAF9918509.1"/>
    <property type="molecule type" value="Genomic_DNA"/>
</dbReference>